<protein>
    <submittedName>
        <fullName evidence="1">Uncharacterized protein</fullName>
    </submittedName>
</protein>
<dbReference type="InterPro" id="IPR046357">
    <property type="entry name" value="PPIase_dom_sf"/>
</dbReference>
<dbReference type="Gene3D" id="3.10.50.40">
    <property type="match status" value="1"/>
</dbReference>
<dbReference type="EMBL" id="JACVXB010000003">
    <property type="protein sequence ID" value="MBD0832025.1"/>
    <property type="molecule type" value="Genomic_DNA"/>
</dbReference>
<proteinExistence type="predicted"/>
<organism evidence="1 2">
    <name type="scientific">Aestuariibaculum sediminum</name>
    <dbReference type="NCBI Taxonomy" id="2770637"/>
    <lineage>
        <taxon>Bacteria</taxon>
        <taxon>Pseudomonadati</taxon>
        <taxon>Bacteroidota</taxon>
        <taxon>Flavobacteriia</taxon>
        <taxon>Flavobacteriales</taxon>
        <taxon>Flavobacteriaceae</taxon>
    </lineage>
</organism>
<dbReference type="AlphaFoldDB" id="A0A8J6Q7T3"/>
<dbReference type="GO" id="GO:0003755">
    <property type="term" value="F:peptidyl-prolyl cis-trans isomerase activity"/>
    <property type="evidence" value="ECO:0007669"/>
    <property type="project" value="InterPro"/>
</dbReference>
<accession>A0A8J6Q7T3</accession>
<dbReference type="SUPFAM" id="SSF54534">
    <property type="entry name" value="FKBP-like"/>
    <property type="match status" value="1"/>
</dbReference>
<dbReference type="PROSITE" id="PS51257">
    <property type="entry name" value="PROKAR_LIPOPROTEIN"/>
    <property type="match status" value="1"/>
</dbReference>
<evidence type="ECO:0000313" key="1">
    <source>
        <dbReference type="EMBL" id="MBD0832025.1"/>
    </source>
</evidence>
<dbReference type="Proteomes" id="UP000600588">
    <property type="component" value="Unassembled WGS sequence"/>
</dbReference>
<sequence>MKFKSLSLLALCLAVGIVSCKKDDDNEIPQVEIRDRAEQQKADNDSILKYLNNHYYNKAEIDAAVPNIGIEDVVITELVDGETLPEGHMMLIDAVGDPIAVEYADTDYEYYVLKLNQGGGYDSPTLADNVQILYEGFTLQDKVFDGKYYPDNNPLDLTGLIQGWRYVIPDYNTSESYTDNGDGTISYNNSGVGVMFLPSGLAYFANATGGISAYSPIVFKFELLQMGQNDHDADGIPSYLEGLTENTDEDTYSDGFGLYPRYDYIDADDDGDGVFTADEIEVRTVTKTMREEVLAEPLTEDEVLLNFIEKDKNGNYIGTIVKLIDSNGDGTPDYLDPEAN</sequence>
<name>A0A8J6Q7T3_9FLAO</name>
<gene>
    <name evidence="1" type="ORF">ICJ83_07760</name>
</gene>
<evidence type="ECO:0000313" key="2">
    <source>
        <dbReference type="Proteomes" id="UP000600588"/>
    </source>
</evidence>
<dbReference type="RefSeq" id="WP_188229820.1">
    <property type="nucleotide sequence ID" value="NZ_JACVXB010000003.1"/>
</dbReference>
<keyword evidence="2" id="KW-1185">Reference proteome</keyword>
<comment type="caution">
    <text evidence="1">The sequence shown here is derived from an EMBL/GenBank/DDBJ whole genome shotgun (WGS) entry which is preliminary data.</text>
</comment>
<reference evidence="1 2" key="1">
    <citation type="submission" date="2020-09" db="EMBL/GenBank/DDBJ databases">
        <title>TT11 complete genome.</title>
        <authorList>
            <person name="Wu Z."/>
        </authorList>
    </citation>
    <scope>NUCLEOTIDE SEQUENCE [LARGE SCALE GENOMIC DNA]</scope>
    <source>
        <strain evidence="1 2">TT11</strain>
    </source>
</reference>